<dbReference type="AlphaFoldDB" id="A0AAF0QJH3"/>
<evidence type="ECO:0000313" key="1">
    <source>
        <dbReference type="EMBL" id="WMV24391.1"/>
    </source>
</evidence>
<dbReference type="Proteomes" id="UP001234989">
    <property type="component" value="Chromosome 4"/>
</dbReference>
<organism evidence="1 2">
    <name type="scientific">Solanum verrucosum</name>
    <dbReference type="NCBI Taxonomy" id="315347"/>
    <lineage>
        <taxon>Eukaryota</taxon>
        <taxon>Viridiplantae</taxon>
        <taxon>Streptophyta</taxon>
        <taxon>Embryophyta</taxon>
        <taxon>Tracheophyta</taxon>
        <taxon>Spermatophyta</taxon>
        <taxon>Magnoliopsida</taxon>
        <taxon>eudicotyledons</taxon>
        <taxon>Gunneridae</taxon>
        <taxon>Pentapetalae</taxon>
        <taxon>asterids</taxon>
        <taxon>lamiids</taxon>
        <taxon>Solanales</taxon>
        <taxon>Solanaceae</taxon>
        <taxon>Solanoideae</taxon>
        <taxon>Solaneae</taxon>
        <taxon>Solanum</taxon>
    </lineage>
</organism>
<accession>A0AAF0QJH3</accession>
<evidence type="ECO:0000313" key="2">
    <source>
        <dbReference type="Proteomes" id="UP001234989"/>
    </source>
</evidence>
<keyword evidence="2" id="KW-1185">Reference proteome</keyword>
<reference evidence="1" key="1">
    <citation type="submission" date="2023-08" db="EMBL/GenBank/DDBJ databases">
        <title>A de novo genome assembly of Solanum verrucosum Schlechtendal, a Mexican diploid species geographically isolated from the other diploid A-genome species in potato relatives.</title>
        <authorList>
            <person name="Hosaka K."/>
        </authorList>
    </citation>
    <scope>NUCLEOTIDE SEQUENCE</scope>
    <source>
        <tissue evidence="1">Young leaves</tissue>
    </source>
</reference>
<protein>
    <submittedName>
        <fullName evidence="1">Uncharacterized protein</fullName>
    </submittedName>
</protein>
<gene>
    <name evidence="1" type="ORF">MTR67_017776</name>
</gene>
<sequence>MVDFDIILGMDWLHSCPKGELVVDVAHVEEKGKELAKDVHRLARLGVSLIDTSDGGVIVQNRSQEWIGYIHVMPQSIVELGSFGFSFQRAGV</sequence>
<dbReference type="EMBL" id="CP133615">
    <property type="protein sequence ID" value="WMV24391.1"/>
    <property type="molecule type" value="Genomic_DNA"/>
</dbReference>
<proteinExistence type="predicted"/>
<name>A0AAF0QJH3_SOLVR</name>